<dbReference type="NCBIfam" id="TIGR00797">
    <property type="entry name" value="matE"/>
    <property type="match status" value="1"/>
</dbReference>
<comment type="subcellular location">
    <subcellularLocation>
        <location evidence="1">Membrane</location>
        <topology evidence="1">Multi-pass membrane protein</topology>
    </subcellularLocation>
</comment>
<feature type="transmembrane region" description="Helical" evidence="6">
    <location>
        <begin position="84"/>
        <end position="104"/>
    </location>
</feature>
<dbReference type="InterPro" id="IPR002528">
    <property type="entry name" value="MATE_fam"/>
</dbReference>
<protein>
    <submittedName>
        <fullName evidence="7">MATE family efflux transporter</fullName>
    </submittedName>
</protein>
<dbReference type="RefSeq" id="WP_344802835.1">
    <property type="nucleotide sequence ID" value="NZ_BAABBO010000001.1"/>
</dbReference>
<feature type="transmembrane region" description="Helical" evidence="6">
    <location>
        <begin position="161"/>
        <end position="180"/>
    </location>
</feature>
<keyword evidence="3 6" id="KW-0812">Transmembrane</keyword>
<dbReference type="InterPro" id="IPR044644">
    <property type="entry name" value="DinF-like"/>
</dbReference>
<dbReference type="PANTHER" id="PTHR42893:SF46">
    <property type="entry name" value="PROTEIN DETOXIFICATION 44, CHLOROPLASTIC"/>
    <property type="match status" value="1"/>
</dbReference>
<organism evidence="7 8">
    <name type="scientific">Allohahella marinimesophila</name>
    <dbReference type="NCBI Taxonomy" id="1054972"/>
    <lineage>
        <taxon>Bacteria</taxon>
        <taxon>Pseudomonadati</taxon>
        <taxon>Pseudomonadota</taxon>
        <taxon>Gammaproteobacteria</taxon>
        <taxon>Oceanospirillales</taxon>
        <taxon>Hahellaceae</taxon>
        <taxon>Allohahella</taxon>
    </lineage>
</organism>
<name>A0ABP7NKU7_9GAMM</name>
<dbReference type="EMBL" id="BAABBO010000001">
    <property type="protein sequence ID" value="GAA3948350.1"/>
    <property type="molecule type" value="Genomic_DNA"/>
</dbReference>
<evidence type="ECO:0000256" key="2">
    <source>
        <dbReference type="ARBA" id="ARBA00010199"/>
    </source>
</evidence>
<dbReference type="Proteomes" id="UP001501337">
    <property type="component" value="Unassembled WGS sequence"/>
</dbReference>
<accession>A0ABP7NKU7</accession>
<feature type="transmembrane region" description="Helical" evidence="6">
    <location>
        <begin position="358"/>
        <end position="379"/>
    </location>
</feature>
<dbReference type="PANTHER" id="PTHR42893">
    <property type="entry name" value="PROTEIN DETOXIFICATION 44, CHLOROPLASTIC-RELATED"/>
    <property type="match status" value="1"/>
</dbReference>
<sequence length="443" mass="46747">MSNPPGYGRLVLSAAPIIAANCAVPLLGLADTAIIGHYAGVADLGAVALGSLIFSFVYWAFGFLRMTTTGFVSQCWDDQTADRVLAVVGRAAVIALVIASGILLTQALISWLAFTAFTASDAVEGLAAVYFDIRVWGAPATLLTYVCFGVLIGAGRTSALLWLQLLLNGLNILLDFIFAAHFQMGVAGIALGTIVAEYVTVIVAIIYLATVLGRRPVNMTPDFVWVKKVILAPAALLALMQANGNVMIRTVMLLLAFAWFTNISASFGDEVLAANHVLLQFIAFSAFFLDGFAFVTESFVGRARGQGDLTLAKQVSWRCFRLAAVTGVFLASGLALGGDMAVGLLTDLPAVLRQTNESLHWAVAYIACSSAAFHLDGVFIGATATRGMRNAAIVSTVAFFILALILGGGFGNDGLWAAFVAFVIARAVCLAFLLRRDGLAQLT</sequence>
<evidence type="ECO:0000313" key="7">
    <source>
        <dbReference type="EMBL" id="GAA3948350.1"/>
    </source>
</evidence>
<feature type="transmembrane region" description="Helical" evidence="6">
    <location>
        <begin position="186"/>
        <end position="209"/>
    </location>
</feature>
<feature type="transmembrane region" description="Helical" evidence="6">
    <location>
        <begin position="320"/>
        <end position="338"/>
    </location>
</feature>
<feature type="transmembrane region" description="Helical" evidence="6">
    <location>
        <begin position="41"/>
        <end position="64"/>
    </location>
</feature>
<feature type="transmembrane region" description="Helical" evidence="6">
    <location>
        <begin position="416"/>
        <end position="434"/>
    </location>
</feature>
<comment type="caution">
    <text evidence="7">The sequence shown here is derived from an EMBL/GenBank/DDBJ whole genome shotgun (WGS) entry which is preliminary data.</text>
</comment>
<evidence type="ECO:0000256" key="6">
    <source>
        <dbReference type="SAM" id="Phobius"/>
    </source>
</evidence>
<keyword evidence="8" id="KW-1185">Reference proteome</keyword>
<dbReference type="CDD" id="cd13136">
    <property type="entry name" value="MATE_DinF_like"/>
    <property type="match status" value="1"/>
</dbReference>
<dbReference type="Pfam" id="PF01554">
    <property type="entry name" value="MatE"/>
    <property type="match status" value="2"/>
</dbReference>
<gene>
    <name evidence="7" type="ORF">GCM10022278_04440</name>
</gene>
<evidence type="ECO:0000256" key="1">
    <source>
        <dbReference type="ARBA" id="ARBA00004141"/>
    </source>
</evidence>
<keyword evidence="5 6" id="KW-0472">Membrane</keyword>
<keyword evidence="4 6" id="KW-1133">Transmembrane helix</keyword>
<proteinExistence type="inferred from homology"/>
<feature type="transmembrane region" description="Helical" evidence="6">
    <location>
        <begin position="6"/>
        <end position="29"/>
    </location>
</feature>
<reference evidence="8" key="1">
    <citation type="journal article" date="2019" name="Int. J. Syst. Evol. Microbiol.">
        <title>The Global Catalogue of Microorganisms (GCM) 10K type strain sequencing project: providing services to taxonomists for standard genome sequencing and annotation.</title>
        <authorList>
            <consortium name="The Broad Institute Genomics Platform"/>
            <consortium name="The Broad Institute Genome Sequencing Center for Infectious Disease"/>
            <person name="Wu L."/>
            <person name="Ma J."/>
        </authorList>
    </citation>
    <scope>NUCLEOTIDE SEQUENCE [LARGE SCALE GENOMIC DNA]</scope>
    <source>
        <strain evidence="8">JCM 17555</strain>
    </source>
</reference>
<comment type="similarity">
    <text evidence="2">Belongs to the multi antimicrobial extrusion (MATE) (TC 2.A.66.1) family.</text>
</comment>
<feature type="transmembrane region" description="Helical" evidence="6">
    <location>
        <begin position="277"/>
        <end position="300"/>
    </location>
</feature>
<feature type="transmembrane region" description="Helical" evidence="6">
    <location>
        <begin position="136"/>
        <end position="154"/>
    </location>
</feature>
<feature type="transmembrane region" description="Helical" evidence="6">
    <location>
        <begin position="246"/>
        <end position="265"/>
    </location>
</feature>
<evidence type="ECO:0000256" key="4">
    <source>
        <dbReference type="ARBA" id="ARBA00022989"/>
    </source>
</evidence>
<evidence type="ECO:0000256" key="5">
    <source>
        <dbReference type="ARBA" id="ARBA00023136"/>
    </source>
</evidence>
<evidence type="ECO:0000256" key="3">
    <source>
        <dbReference type="ARBA" id="ARBA00022692"/>
    </source>
</evidence>
<feature type="transmembrane region" description="Helical" evidence="6">
    <location>
        <begin position="391"/>
        <end position="410"/>
    </location>
</feature>
<evidence type="ECO:0000313" key="8">
    <source>
        <dbReference type="Proteomes" id="UP001501337"/>
    </source>
</evidence>